<dbReference type="InterPro" id="IPR040067">
    <property type="entry name" value="WDR47"/>
</dbReference>
<organism evidence="2 3">
    <name type="scientific">Syphacia muris</name>
    <dbReference type="NCBI Taxonomy" id="451379"/>
    <lineage>
        <taxon>Eukaryota</taxon>
        <taxon>Metazoa</taxon>
        <taxon>Ecdysozoa</taxon>
        <taxon>Nematoda</taxon>
        <taxon>Chromadorea</taxon>
        <taxon>Rhabditida</taxon>
        <taxon>Spirurina</taxon>
        <taxon>Oxyuridomorpha</taxon>
        <taxon>Oxyuroidea</taxon>
        <taxon>Oxyuridae</taxon>
        <taxon>Syphacia</taxon>
    </lineage>
</organism>
<dbReference type="Gene3D" id="2.130.10.10">
    <property type="entry name" value="YVTN repeat-like/Quinoprotein amine dehydrogenase"/>
    <property type="match status" value="2"/>
</dbReference>
<sequence>MPEINYAEFNALFRHNDSVGKWTSTKQILDQAINCFETLPDGRTLAVGGADGDLIIIHANGSEYVRTNSQRQFRTKISDIGVNPTGDLIATCSNAPCVSLTSYCADSHKIDSKAVKIKMNDPVRAVRFVEDYFNRSSLLISAAGRRICITDCSSGTTFKDFLGHTGTVTGLCLWGGCMFASSSTDKTVRIWDMRVADSVQVFDPLLKPAAIGSSTFQVDSSGRLLFRGDGSGTIYAHDITSGRKISAKKVLNKGITHLQMSKSKRFLLAEDQSMIKLCDYTDVCSIPTPAFITNLESKLNTIRWHMRLPKFITLDTESTFRIWELQSGATDNPDTDESLQNNG</sequence>
<dbReference type="InterPro" id="IPR036322">
    <property type="entry name" value="WD40_repeat_dom_sf"/>
</dbReference>
<evidence type="ECO:0000313" key="3">
    <source>
        <dbReference type="WBParaSite" id="SMUV_0001068401-mRNA-1"/>
    </source>
</evidence>
<dbReference type="PROSITE" id="PS50082">
    <property type="entry name" value="WD_REPEATS_2"/>
    <property type="match status" value="1"/>
</dbReference>
<proteinExistence type="predicted"/>
<dbReference type="InterPro" id="IPR001680">
    <property type="entry name" value="WD40_rpt"/>
</dbReference>
<reference evidence="3" key="1">
    <citation type="submission" date="2017-02" db="UniProtKB">
        <authorList>
            <consortium name="WormBaseParasite"/>
        </authorList>
    </citation>
    <scope>IDENTIFICATION</scope>
</reference>
<accession>A0A0N5B087</accession>
<dbReference type="SMART" id="SM00320">
    <property type="entry name" value="WD40"/>
    <property type="match status" value="4"/>
</dbReference>
<feature type="repeat" description="WD" evidence="1">
    <location>
        <begin position="161"/>
        <end position="201"/>
    </location>
</feature>
<name>A0A0N5B087_9BILA</name>
<protein>
    <submittedName>
        <fullName evidence="3">WD_REPEATS_REGION domain-containing protein</fullName>
    </submittedName>
</protein>
<dbReference type="PANTHER" id="PTHR19863:SF11">
    <property type="entry name" value="WD REPEAT-CONTAINING PROTEIN 47-LIKE PROTEIN"/>
    <property type="match status" value="1"/>
</dbReference>
<dbReference type="PANTHER" id="PTHR19863">
    <property type="entry name" value="NEMITIN (NEURONAL ENRICHED MAP INTERACTING PROTEIN) HOMOLOG"/>
    <property type="match status" value="1"/>
</dbReference>
<dbReference type="AlphaFoldDB" id="A0A0N5B087"/>
<dbReference type="Proteomes" id="UP000046393">
    <property type="component" value="Unplaced"/>
</dbReference>
<dbReference type="Pfam" id="PF00400">
    <property type="entry name" value="WD40"/>
    <property type="match status" value="1"/>
</dbReference>
<dbReference type="WBParaSite" id="SMUV_0001068401-mRNA-1">
    <property type="protein sequence ID" value="SMUV_0001068401-mRNA-1"/>
    <property type="gene ID" value="SMUV_0001068401"/>
</dbReference>
<keyword evidence="1" id="KW-0853">WD repeat</keyword>
<evidence type="ECO:0000256" key="1">
    <source>
        <dbReference type="PROSITE-ProRule" id="PRU00221"/>
    </source>
</evidence>
<dbReference type="InterPro" id="IPR015943">
    <property type="entry name" value="WD40/YVTN_repeat-like_dom_sf"/>
</dbReference>
<keyword evidence="2" id="KW-1185">Reference proteome</keyword>
<dbReference type="SUPFAM" id="SSF50978">
    <property type="entry name" value="WD40 repeat-like"/>
    <property type="match status" value="1"/>
</dbReference>
<evidence type="ECO:0000313" key="2">
    <source>
        <dbReference type="Proteomes" id="UP000046393"/>
    </source>
</evidence>